<evidence type="ECO:0008006" key="5">
    <source>
        <dbReference type="Google" id="ProtNLM"/>
    </source>
</evidence>
<comment type="caution">
    <text evidence="3">The sequence shown here is derived from an EMBL/GenBank/DDBJ whole genome shotgun (WGS) entry which is preliminary data.</text>
</comment>
<dbReference type="RefSeq" id="XP_001730278.1">
    <property type="nucleotide sequence ID" value="XM_001730226.1"/>
</dbReference>
<dbReference type="PANTHER" id="PTHR31836">
    <property type="match status" value="1"/>
</dbReference>
<dbReference type="GeneID" id="5854583"/>
<evidence type="ECO:0000313" key="4">
    <source>
        <dbReference type="Proteomes" id="UP000008837"/>
    </source>
</evidence>
<dbReference type="EMBL" id="AAYY01000009">
    <property type="protein sequence ID" value="EDP43064.1"/>
    <property type="molecule type" value="Genomic_DNA"/>
</dbReference>
<sequence>MKFSVVFSLASLLAACAVTAAPAERAHEAKARVNLENGIKKRGSGKLTWYAGGMLDSPACGGPRPGDDDLIVAVAKDGGYGSCNQKVRLHYQGKHLEATVRDYCEDCQFGHFDGTKGLFRHFAGLEQGILTGVDFELL</sequence>
<name>A8Q4W9_MALGO</name>
<keyword evidence="1 2" id="KW-0732">Signal</keyword>
<dbReference type="SUPFAM" id="SSF50685">
    <property type="entry name" value="Barwin-like endoglucanases"/>
    <property type="match status" value="1"/>
</dbReference>
<feature type="signal peptide" evidence="2">
    <location>
        <begin position="1"/>
        <end position="20"/>
    </location>
</feature>
<dbReference type="Gene3D" id="2.40.40.10">
    <property type="entry name" value="RlpA-like domain"/>
    <property type="match status" value="1"/>
</dbReference>
<reference evidence="3 4" key="1">
    <citation type="journal article" date="2007" name="Proc. Natl. Acad. Sci. U.S.A.">
        <title>Dandruff-associated Malassezia genomes reveal convergent and divergent virulence traits shared with plant and human fungal pathogens.</title>
        <authorList>
            <person name="Xu J."/>
            <person name="Saunders C.W."/>
            <person name="Hu P."/>
            <person name="Grant R.A."/>
            <person name="Boekhout T."/>
            <person name="Kuramae E.E."/>
            <person name="Kronstad J.W."/>
            <person name="Deangelis Y.M."/>
            <person name="Reeder N.L."/>
            <person name="Johnstone K.R."/>
            <person name="Leland M."/>
            <person name="Fieno A.M."/>
            <person name="Begley W.M."/>
            <person name="Sun Y."/>
            <person name="Lacey M.P."/>
            <person name="Chaudhary T."/>
            <person name="Keough T."/>
            <person name="Chu L."/>
            <person name="Sears R."/>
            <person name="Yuan B."/>
            <person name="Dawson T.L.Jr."/>
        </authorList>
    </citation>
    <scope>NUCLEOTIDE SEQUENCE [LARGE SCALE GENOMIC DNA]</scope>
    <source>
        <strain evidence="4">ATCC MYA-4612 / CBS 7966</strain>
    </source>
</reference>
<dbReference type="InParanoid" id="A8Q4W9"/>
<dbReference type="InterPro" id="IPR051477">
    <property type="entry name" value="Expansin_CellWall"/>
</dbReference>
<dbReference type="OrthoDB" id="406505at2759"/>
<accession>A8Q4W9</accession>
<proteinExistence type="predicted"/>
<dbReference type="VEuPathDB" id="FungiDB:MGL_2660"/>
<dbReference type="KEGG" id="mgl:MGL_2660"/>
<dbReference type="OMA" id="TVRDYCE"/>
<keyword evidence="4" id="KW-1185">Reference proteome</keyword>
<dbReference type="InterPro" id="IPR036908">
    <property type="entry name" value="RlpA-like_sf"/>
</dbReference>
<evidence type="ECO:0000313" key="3">
    <source>
        <dbReference type="EMBL" id="EDP43064.1"/>
    </source>
</evidence>
<evidence type="ECO:0000256" key="1">
    <source>
        <dbReference type="ARBA" id="ARBA00022729"/>
    </source>
</evidence>
<evidence type="ECO:0000256" key="2">
    <source>
        <dbReference type="SAM" id="SignalP"/>
    </source>
</evidence>
<gene>
    <name evidence="3" type="ORF">MGL_2660</name>
</gene>
<dbReference type="PANTHER" id="PTHR31836:SF25">
    <property type="entry name" value="RLPA-LIKE PROTEIN DOUBLE-PSI BETA-BARREL DOMAIN-CONTAINING PROTEIN"/>
    <property type="match status" value="1"/>
</dbReference>
<dbReference type="CDD" id="cd22191">
    <property type="entry name" value="DPBB_RlpA_EXP_N-like"/>
    <property type="match status" value="1"/>
</dbReference>
<feature type="chain" id="PRO_5002725470" description="RlpA-like protein double-psi beta-barrel domain-containing protein" evidence="2">
    <location>
        <begin position="21"/>
        <end position="138"/>
    </location>
</feature>
<protein>
    <recommendedName>
        <fullName evidence="5">RlpA-like protein double-psi beta-barrel domain-containing protein</fullName>
    </recommendedName>
</protein>
<dbReference type="AlphaFoldDB" id="A8Q4W9"/>
<dbReference type="Proteomes" id="UP000008837">
    <property type="component" value="Unassembled WGS sequence"/>
</dbReference>
<dbReference type="PROSITE" id="PS51257">
    <property type="entry name" value="PROKAR_LIPOPROTEIN"/>
    <property type="match status" value="1"/>
</dbReference>
<organism evidence="3 4">
    <name type="scientific">Malassezia globosa (strain ATCC MYA-4612 / CBS 7966)</name>
    <name type="common">Dandruff-associated fungus</name>
    <dbReference type="NCBI Taxonomy" id="425265"/>
    <lineage>
        <taxon>Eukaryota</taxon>
        <taxon>Fungi</taxon>
        <taxon>Dikarya</taxon>
        <taxon>Basidiomycota</taxon>
        <taxon>Ustilaginomycotina</taxon>
        <taxon>Malasseziomycetes</taxon>
        <taxon>Malasseziales</taxon>
        <taxon>Malasseziaceae</taxon>
        <taxon>Malassezia</taxon>
    </lineage>
</organism>